<protein>
    <submittedName>
        <fullName evidence="2">Uncharacterized protein</fullName>
    </submittedName>
</protein>
<evidence type="ECO:0000256" key="1">
    <source>
        <dbReference type="SAM" id="MobiDB-lite"/>
    </source>
</evidence>
<feature type="compositionally biased region" description="Basic and acidic residues" evidence="1">
    <location>
        <begin position="142"/>
        <end position="170"/>
    </location>
</feature>
<proteinExistence type="predicted"/>
<dbReference type="EMBL" id="SPHZ02000003">
    <property type="protein sequence ID" value="KAF0925054.1"/>
    <property type="molecule type" value="Genomic_DNA"/>
</dbReference>
<comment type="caution">
    <text evidence="2">The sequence shown here is derived from an EMBL/GenBank/DDBJ whole genome shotgun (WGS) entry which is preliminary data.</text>
</comment>
<keyword evidence="3" id="KW-1185">Reference proteome</keyword>
<feature type="region of interest" description="Disordered" evidence="1">
    <location>
        <begin position="132"/>
        <end position="170"/>
    </location>
</feature>
<sequence length="170" mass="18625">MQLVRAGRVASTRCRVYHSGGGGGYNFAVVVSFWAPLIPRPARTHRPGRAGAHGAVLEPVPRRRARRRVFNYAVASASSWFYQPSMLHEGGRLVGCHHCLLPNVTNLMRTWPPGRAALCPVLGSGGATMLRTMSPSQCEGGGVEKGRQLRSSDRKRPFKRSEKRDAGHRA</sequence>
<name>A0A6G1EKW4_9ORYZ</name>
<evidence type="ECO:0000313" key="2">
    <source>
        <dbReference type="EMBL" id="KAF0925054.1"/>
    </source>
</evidence>
<reference evidence="2 3" key="1">
    <citation type="submission" date="2019-11" db="EMBL/GenBank/DDBJ databases">
        <title>Whole genome sequence of Oryza granulata.</title>
        <authorList>
            <person name="Li W."/>
        </authorList>
    </citation>
    <scope>NUCLEOTIDE SEQUENCE [LARGE SCALE GENOMIC DNA]</scope>
    <source>
        <strain evidence="3">cv. Menghai</strain>
        <tissue evidence="2">Leaf</tissue>
    </source>
</reference>
<evidence type="ECO:0000313" key="3">
    <source>
        <dbReference type="Proteomes" id="UP000479710"/>
    </source>
</evidence>
<dbReference type="Proteomes" id="UP000479710">
    <property type="component" value="Unassembled WGS sequence"/>
</dbReference>
<gene>
    <name evidence="2" type="ORF">E2562_015355</name>
</gene>
<organism evidence="2 3">
    <name type="scientific">Oryza meyeriana var. granulata</name>
    <dbReference type="NCBI Taxonomy" id="110450"/>
    <lineage>
        <taxon>Eukaryota</taxon>
        <taxon>Viridiplantae</taxon>
        <taxon>Streptophyta</taxon>
        <taxon>Embryophyta</taxon>
        <taxon>Tracheophyta</taxon>
        <taxon>Spermatophyta</taxon>
        <taxon>Magnoliopsida</taxon>
        <taxon>Liliopsida</taxon>
        <taxon>Poales</taxon>
        <taxon>Poaceae</taxon>
        <taxon>BOP clade</taxon>
        <taxon>Oryzoideae</taxon>
        <taxon>Oryzeae</taxon>
        <taxon>Oryzinae</taxon>
        <taxon>Oryza</taxon>
        <taxon>Oryza meyeriana</taxon>
    </lineage>
</organism>
<dbReference type="AlphaFoldDB" id="A0A6G1EKW4"/>
<accession>A0A6G1EKW4</accession>